<dbReference type="RefSeq" id="XP_033235408.1">
    <property type="nucleotide sequence ID" value="XM_033379517.1"/>
</dbReference>
<dbReference type="AlphaFoldDB" id="A0A6I8VWT0"/>
<dbReference type="InParanoid" id="A0A6I8VWT0"/>
<evidence type="ECO:0000313" key="2">
    <source>
        <dbReference type="RefSeq" id="XP_033235408.1"/>
    </source>
</evidence>
<dbReference type="ExpressionAtlas" id="A0A6I8VWT0">
    <property type="expression patterns" value="baseline"/>
</dbReference>
<sequence>MSQQFSGSDDAQNAEETQPIVHLNEDCWRVVIDYLDLGDQLRFASSNVCFGEIFKRYASRRYKHIDESLASRINDDYLKQLLPIVGEHLVSYDSELGDYHHLCLLGRHCTSLKNLKINLTLLRGGGDDLNRLNLELKGAGWWSTDVVYNFEKFPCLQKLELKAVRYNGKGLHVLDQLEYLELFVLDGFDAQSLADCWQTMTKLRYLKYGHHIKNLSEKHFEILVTNCKQLERLAFGVGYLDSTVPYELVCHLPRLQHLQVRHGGSLRDSFIEGLINKQGSPLDSLILEGCALSEKQVQHLCNISSLKELEVSCDTLPLADLLKLENLLYLHISMPITTDQILDLLKGLPHLKVLNLRDEIKQFNDSSFVNSVRAWASEQRKQRGKIKIFVGYTDIHDVLHVNPLVELLQGYSGHILINKEPF</sequence>
<protein>
    <submittedName>
        <fullName evidence="2">Uncharacterized protein isoform X1</fullName>
    </submittedName>
</protein>
<name>A0A6I8VWT0_DROPS</name>
<evidence type="ECO:0000313" key="1">
    <source>
        <dbReference type="Proteomes" id="UP000001819"/>
    </source>
</evidence>
<dbReference type="Proteomes" id="UP000001819">
    <property type="component" value="Chromosome 4"/>
</dbReference>
<dbReference type="InterPro" id="IPR032675">
    <property type="entry name" value="LRR_dom_sf"/>
</dbReference>
<proteinExistence type="predicted"/>
<reference evidence="2" key="1">
    <citation type="submission" date="2025-08" db="UniProtKB">
        <authorList>
            <consortium name="RefSeq"/>
        </authorList>
    </citation>
    <scope>IDENTIFICATION</scope>
    <source>
        <strain evidence="2">MV-25-SWS-2005</strain>
        <tissue evidence="2">Whole body</tissue>
    </source>
</reference>
<dbReference type="Gene3D" id="3.80.10.10">
    <property type="entry name" value="Ribonuclease Inhibitor"/>
    <property type="match status" value="1"/>
</dbReference>
<keyword evidence="1" id="KW-1185">Reference proteome</keyword>
<dbReference type="SUPFAM" id="SSF52047">
    <property type="entry name" value="RNI-like"/>
    <property type="match status" value="1"/>
</dbReference>
<organism evidence="1 2">
    <name type="scientific">Drosophila pseudoobscura pseudoobscura</name>
    <name type="common">Fruit fly</name>
    <dbReference type="NCBI Taxonomy" id="46245"/>
    <lineage>
        <taxon>Eukaryota</taxon>
        <taxon>Metazoa</taxon>
        <taxon>Ecdysozoa</taxon>
        <taxon>Arthropoda</taxon>
        <taxon>Hexapoda</taxon>
        <taxon>Insecta</taxon>
        <taxon>Pterygota</taxon>
        <taxon>Neoptera</taxon>
        <taxon>Endopterygota</taxon>
        <taxon>Diptera</taxon>
        <taxon>Brachycera</taxon>
        <taxon>Muscomorpha</taxon>
        <taxon>Ephydroidea</taxon>
        <taxon>Drosophilidae</taxon>
        <taxon>Drosophila</taxon>
        <taxon>Sophophora</taxon>
    </lineage>
</organism>
<gene>
    <name evidence="2" type="primary">LOC6902652</name>
</gene>
<accession>A0A6I8VWT0</accession>
<dbReference type="KEGG" id="dpo:6902652"/>